<dbReference type="Gene3D" id="3.10.110.10">
    <property type="entry name" value="Ubiquitin Conjugating Enzyme"/>
    <property type="match status" value="1"/>
</dbReference>
<dbReference type="AlphaFoldDB" id="A0A1X7VWF3"/>
<dbReference type="EnsemblMetazoa" id="Aqu2.1.44190_001">
    <property type="protein sequence ID" value="Aqu2.1.44190_001"/>
    <property type="gene ID" value="Aqu2.1.44190"/>
</dbReference>
<organism evidence="7">
    <name type="scientific">Amphimedon queenslandica</name>
    <name type="common">Sponge</name>
    <dbReference type="NCBI Taxonomy" id="400682"/>
    <lineage>
        <taxon>Eukaryota</taxon>
        <taxon>Metazoa</taxon>
        <taxon>Porifera</taxon>
        <taxon>Demospongiae</taxon>
        <taxon>Heteroscleromorpha</taxon>
        <taxon>Haplosclerida</taxon>
        <taxon>Niphatidae</taxon>
        <taxon>Amphimedon</taxon>
    </lineage>
</organism>
<dbReference type="InterPro" id="IPR000608">
    <property type="entry name" value="UBC"/>
</dbReference>
<dbReference type="eggNOG" id="KOG0421">
    <property type="taxonomic scope" value="Eukaryota"/>
</dbReference>
<proteinExistence type="inferred from homology"/>
<name>A0A1X7VWF3_AMPQE</name>
<gene>
    <name evidence="7" type="primary">100636769</name>
</gene>
<reference evidence="7" key="2">
    <citation type="submission" date="2017-05" db="UniProtKB">
        <authorList>
            <consortium name="EnsemblMetazoa"/>
        </authorList>
    </citation>
    <scope>IDENTIFICATION</scope>
</reference>
<feature type="region of interest" description="Disordered" evidence="5">
    <location>
        <begin position="1"/>
        <end position="28"/>
    </location>
</feature>
<dbReference type="OMA" id="PKDNHAV"/>
<comment type="similarity">
    <text evidence="4">Belongs to the ubiquitin-conjugating enzyme family.</text>
</comment>
<dbReference type="InterPro" id="IPR050113">
    <property type="entry name" value="Ub_conjugating_enzyme"/>
</dbReference>
<keyword evidence="2 4" id="KW-0833">Ubl conjugation pathway</keyword>
<dbReference type="OrthoDB" id="10253686at2759"/>
<protein>
    <recommendedName>
        <fullName evidence="6">UBC core domain-containing protein</fullName>
    </recommendedName>
</protein>
<keyword evidence="8" id="KW-1185">Reference proteome</keyword>
<dbReference type="GO" id="GO:0005524">
    <property type="term" value="F:ATP binding"/>
    <property type="evidence" value="ECO:0007669"/>
    <property type="project" value="UniProtKB-UniRule"/>
</dbReference>
<keyword evidence="4" id="KW-0067">ATP-binding</keyword>
<evidence type="ECO:0000313" key="8">
    <source>
        <dbReference type="Proteomes" id="UP000007879"/>
    </source>
</evidence>
<keyword evidence="4" id="KW-0547">Nucleotide-binding</keyword>
<evidence type="ECO:0000256" key="4">
    <source>
        <dbReference type="RuleBase" id="RU362109"/>
    </source>
</evidence>
<dbReference type="Proteomes" id="UP000007879">
    <property type="component" value="Unassembled WGS sequence"/>
</dbReference>
<dbReference type="STRING" id="400682.A0A1X7VWF3"/>
<sequence length="176" mass="19779">MASQNYPPPSNSRSKTVDSGMAVSKDGHSVTKRLRQDLTTLMLSGDKSISAFPDNDNLFNWIATITGGTGTIYESQSYKLTMSFPGRYPYNPPVVKFLTPIFHPNVDEFGNICLDILKEKWSALFDVRTILLSIQSLLGEPNIESPLNSEAADLWERPEEYKRILQVKYREASKAT</sequence>
<feature type="domain" description="UBC core" evidence="6">
    <location>
        <begin position="29"/>
        <end position="174"/>
    </location>
</feature>
<feature type="active site" description="Glycyl thioester intermediate" evidence="3">
    <location>
        <position position="113"/>
    </location>
</feature>
<accession>A0A1X7VWF3</accession>
<evidence type="ECO:0000259" key="6">
    <source>
        <dbReference type="PROSITE" id="PS50127"/>
    </source>
</evidence>
<feature type="compositionally biased region" description="Pro residues" evidence="5">
    <location>
        <begin position="1"/>
        <end position="10"/>
    </location>
</feature>
<dbReference type="SMART" id="SM00212">
    <property type="entry name" value="UBCc"/>
    <property type="match status" value="1"/>
</dbReference>
<dbReference type="Pfam" id="PF00179">
    <property type="entry name" value="UQ_con"/>
    <property type="match status" value="1"/>
</dbReference>
<dbReference type="InParanoid" id="A0A1X7VWF3"/>
<dbReference type="CDD" id="cd23791">
    <property type="entry name" value="UBCc_UBE2C"/>
    <property type="match status" value="1"/>
</dbReference>
<evidence type="ECO:0000256" key="3">
    <source>
        <dbReference type="PROSITE-ProRule" id="PRU10133"/>
    </source>
</evidence>
<dbReference type="PANTHER" id="PTHR24067">
    <property type="entry name" value="UBIQUITIN-CONJUGATING ENZYME E2"/>
    <property type="match status" value="1"/>
</dbReference>
<dbReference type="GO" id="GO:0016740">
    <property type="term" value="F:transferase activity"/>
    <property type="evidence" value="ECO:0007669"/>
    <property type="project" value="UniProtKB-KW"/>
</dbReference>
<reference evidence="8" key="1">
    <citation type="journal article" date="2010" name="Nature">
        <title>The Amphimedon queenslandica genome and the evolution of animal complexity.</title>
        <authorList>
            <person name="Srivastava M."/>
            <person name="Simakov O."/>
            <person name="Chapman J."/>
            <person name="Fahey B."/>
            <person name="Gauthier M.E."/>
            <person name="Mitros T."/>
            <person name="Richards G.S."/>
            <person name="Conaco C."/>
            <person name="Dacre M."/>
            <person name="Hellsten U."/>
            <person name="Larroux C."/>
            <person name="Putnam N.H."/>
            <person name="Stanke M."/>
            <person name="Adamska M."/>
            <person name="Darling A."/>
            <person name="Degnan S.M."/>
            <person name="Oakley T.H."/>
            <person name="Plachetzki D.C."/>
            <person name="Zhai Y."/>
            <person name="Adamski M."/>
            <person name="Calcino A."/>
            <person name="Cummins S.F."/>
            <person name="Goodstein D.M."/>
            <person name="Harris C."/>
            <person name="Jackson D.J."/>
            <person name="Leys S.P."/>
            <person name="Shu S."/>
            <person name="Woodcroft B.J."/>
            <person name="Vervoort M."/>
            <person name="Kosik K.S."/>
            <person name="Manning G."/>
            <person name="Degnan B.M."/>
            <person name="Rokhsar D.S."/>
        </authorList>
    </citation>
    <scope>NUCLEOTIDE SEQUENCE [LARGE SCALE GENOMIC DNA]</scope>
</reference>
<dbReference type="InterPro" id="IPR023313">
    <property type="entry name" value="UBQ-conjugating_AS"/>
</dbReference>
<dbReference type="PROSITE" id="PS50127">
    <property type="entry name" value="UBC_2"/>
    <property type="match status" value="1"/>
</dbReference>
<evidence type="ECO:0000313" key="7">
    <source>
        <dbReference type="EnsemblMetazoa" id="Aqu2.1.44190_001"/>
    </source>
</evidence>
<keyword evidence="1" id="KW-0808">Transferase</keyword>
<dbReference type="PROSITE" id="PS00183">
    <property type="entry name" value="UBC_1"/>
    <property type="match status" value="1"/>
</dbReference>
<dbReference type="InterPro" id="IPR016135">
    <property type="entry name" value="UBQ-conjugating_enzyme/RWD"/>
</dbReference>
<evidence type="ECO:0000256" key="1">
    <source>
        <dbReference type="ARBA" id="ARBA00022679"/>
    </source>
</evidence>
<evidence type="ECO:0000256" key="2">
    <source>
        <dbReference type="ARBA" id="ARBA00022786"/>
    </source>
</evidence>
<dbReference type="SUPFAM" id="SSF54495">
    <property type="entry name" value="UBC-like"/>
    <property type="match status" value="1"/>
</dbReference>
<dbReference type="KEGG" id="aqu:100636769"/>
<evidence type="ECO:0000256" key="5">
    <source>
        <dbReference type="SAM" id="MobiDB-lite"/>
    </source>
</evidence>
<dbReference type="EnsemblMetazoa" id="XM_003382408.3">
    <property type="protein sequence ID" value="XP_003382456.2"/>
    <property type="gene ID" value="LOC100636769"/>
</dbReference>